<dbReference type="EMBL" id="QSCO01000016">
    <property type="protein sequence ID" value="RGY05744.1"/>
    <property type="molecule type" value="Genomic_DNA"/>
</dbReference>
<proteinExistence type="inferred from homology"/>
<organism evidence="8 12">
    <name type="scientific">Odoribacter splanchnicus</name>
    <dbReference type="NCBI Taxonomy" id="28118"/>
    <lineage>
        <taxon>Bacteria</taxon>
        <taxon>Pseudomonadati</taxon>
        <taxon>Bacteroidota</taxon>
        <taxon>Bacteroidia</taxon>
        <taxon>Bacteroidales</taxon>
        <taxon>Odoribacteraceae</taxon>
        <taxon>Odoribacter</taxon>
    </lineage>
</organism>
<dbReference type="PANTHER" id="PTHR12544">
    <property type="entry name" value="GLUTAMINASE"/>
    <property type="match status" value="1"/>
</dbReference>
<comment type="catalytic activity">
    <reaction evidence="4 5">
        <text>L-glutamine + H2O = L-glutamate + NH4(+)</text>
        <dbReference type="Rhea" id="RHEA:15889"/>
        <dbReference type="ChEBI" id="CHEBI:15377"/>
        <dbReference type="ChEBI" id="CHEBI:28938"/>
        <dbReference type="ChEBI" id="CHEBI:29985"/>
        <dbReference type="ChEBI" id="CHEBI:58359"/>
        <dbReference type="EC" id="3.5.1.2"/>
    </reaction>
</comment>
<feature type="binding site" evidence="5">
    <location>
        <position position="165"/>
    </location>
    <ligand>
        <name>substrate</name>
    </ligand>
</feature>
<dbReference type="AlphaFoldDB" id="A0A1Y3XX23"/>
<evidence type="ECO:0000256" key="3">
    <source>
        <dbReference type="ARBA" id="ARBA00022801"/>
    </source>
</evidence>
<evidence type="ECO:0000256" key="4">
    <source>
        <dbReference type="ARBA" id="ARBA00049534"/>
    </source>
</evidence>
<keyword evidence="5" id="KW-0007">Acetylation</keyword>
<dbReference type="GO" id="GO:0006543">
    <property type="term" value="P:L-glutamine catabolic process"/>
    <property type="evidence" value="ECO:0007669"/>
    <property type="project" value="TreeGrafter"/>
</dbReference>
<feature type="binding site" evidence="5">
    <location>
        <position position="196"/>
    </location>
    <ligand>
        <name>substrate</name>
    </ligand>
</feature>
<dbReference type="GO" id="GO:0006537">
    <property type="term" value="P:glutamate biosynthetic process"/>
    <property type="evidence" value="ECO:0007669"/>
    <property type="project" value="TreeGrafter"/>
</dbReference>
<evidence type="ECO:0000313" key="9">
    <source>
        <dbReference type="EMBL" id="RGV26027.1"/>
    </source>
</evidence>
<comment type="similarity">
    <text evidence="1 5">Belongs to the glutaminase family.</text>
</comment>
<comment type="subunit">
    <text evidence="5">Homotetramer.</text>
</comment>
<evidence type="ECO:0000313" key="13">
    <source>
        <dbReference type="Proteomes" id="UP000284434"/>
    </source>
</evidence>
<evidence type="ECO:0000256" key="1">
    <source>
        <dbReference type="ARBA" id="ARBA00011076"/>
    </source>
</evidence>
<feature type="binding site" evidence="5">
    <location>
        <position position="248"/>
    </location>
    <ligand>
        <name>substrate</name>
    </ligand>
</feature>
<name>A0A1Y3XX23_9BACT</name>
<dbReference type="EC" id="3.5.1.2" evidence="2 5"/>
<feature type="binding site" evidence="5">
    <location>
        <position position="172"/>
    </location>
    <ligand>
        <name>substrate</name>
    </ligand>
</feature>
<dbReference type="Pfam" id="PF04960">
    <property type="entry name" value="Glutaminase"/>
    <property type="match status" value="1"/>
</dbReference>
<accession>A0A1Y3XX23</accession>
<dbReference type="Proteomes" id="UP001212263">
    <property type="component" value="Unassembled WGS sequence"/>
</dbReference>
<dbReference type="EMBL" id="JAQMRD010000007">
    <property type="protein sequence ID" value="MDB9222810.1"/>
    <property type="molecule type" value="Genomic_DNA"/>
</dbReference>
<dbReference type="EMBL" id="QRYC01000022">
    <property type="protein sequence ID" value="RGU55076.1"/>
    <property type="molecule type" value="Genomic_DNA"/>
</dbReference>
<evidence type="ECO:0000313" key="8">
    <source>
        <dbReference type="EMBL" id="RGU55076.1"/>
    </source>
</evidence>
<evidence type="ECO:0000313" key="12">
    <source>
        <dbReference type="Proteomes" id="UP000284243"/>
    </source>
</evidence>
<dbReference type="PANTHER" id="PTHR12544:SF48">
    <property type="entry name" value="GLUTAMINASE 1"/>
    <property type="match status" value="1"/>
</dbReference>
<dbReference type="OMA" id="RNPMINS"/>
<comment type="caution">
    <text evidence="8">The sequence shown here is derived from an EMBL/GenBank/DDBJ whole genome shotgun (WGS) entry which is preliminary data.</text>
</comment>
<dbReference type="RefSeq" id="WP_013610715.1">
    <property type="nucleotide sequence ID" value="NZ_CABJFF010000020.1"/>
</dbReference>
<evidence type="ECO:0000313" key="10">
    <source>
        <dbReference type="EMBL" id="RGY05744.1"/>
    </source>
</evidence>
<dbReference type="Proteomes" id="UP001199750">
    <property type="component" value="Unassembled WGS sequence"/>
</dbReference>
<dbReference type="InterPro" id="IPR015868">
    <property type="entry name" value="Glutaminase"/>
</dbReference>
<dbReference type="Proteomes" id="UP000283426">
    <property type="component" value="Unassembled WGS sequence"/>
</dbReference>
<dbReference type="Proteomes" id="UP000284243">
    <property type="component" value="Unassembled WGS sequence"/>
</dbReference>
<dbReference type="Gene3D" id="3.40.710.10">
    <property type="entry name" value="DD-peptidase/beta-lactamase superfamily"/>
    <property type="match status" value="1"/>
</dbReference>
<evidence type="ECO:0000256" key="5">
    <source>
        <dbReference type="HAMAP-Rule" id="MF_00313"/>
    </source>
</evidence>
<gene>
    <name evidence="5 6" type="primary">glsA</name>
    <name evidence="9" type="ORF">DWW24_10275</name>
    <name evidence="8" type="ORF">DWW57_13980</name>
    <name evidence="10" type="ORF">DXA53_11945</name>
    <name evidence="6" type="ORF">L0P03_10805</name>
    <name evidence="7" type="ORF">PN645_07280</name>
</gene>
<feature type="binding site" evidence="5">
    <location>
        <position position="120"/>
    </location>
    <ligand>
        <name>substrate</name>
    </ligand>
</feature>
<reference evidence="7" key="3">
    <citation type="submission" date="2023-01" db="EMBL/GenBank/DDBJ databases">
        <title>Human gut microbiome strain richness.</title>
        <authorList>
            <person name="Chen-Liaw A."/>
        </authorList>
    </citation>
    <scope>NUCLEOTIDE SEQUENCE</scope>
    <source>
        <strain evidence="7">RTP21484st1_B7_RTP21484_190118</strain>
    </source>
</reference>
<evidence type="ECO:0000313" key="7">
    <source>
        <dbReference type="EMBL" id="MDB9222810.1"/>
    </source>
</evidence>
<evidence type="ECO:0000313" key="6">
    <source>
        <dbReference type="EMBL" id="MCG4960334.1"/>
    </source>
</evidence>
<dbReference type="Proteomes" id="UP000284434">
    <property type="component" value="Unassembled WGS sequence"/>
</dbReference>
<evidence type="ECO:0000256" key="2">
    <source>
        <dbReference type="ARBA" id="ARBA00012918"/>
    </source>
</evidence>
<dbReference type="HAMAP" id="MF_00313">
    <property type="entry name" value="Glutaminase"/>
    <property type="match status" value="1"/>
</dbReference>
<dbReference type="NCBIfam" id="NF009020">
    <property type="entry name" value="PRK12356.1"/>
    <property type="match status" value="1"/>
</dbReference>
<dbReference type="GeneID" id="61273624"/>
<feature type="binding site" evidence="5">
    <location>
        <position position="69"/>
    </location>
    <ligand>
        <name>substrate</name>
    </ligand>
</feature>
<reference evidence="6" key="2">
    <citation type="submission" date="2022-01" db="EMBL/GenBank/DDBJ databases">
        <title>Collection of gut derived symbiotic bacterial strains cultured from healthy donors.</title>
        <authorList>
            <person name="Lin H."/>
            <person name="Kohout C."/>
            <person name="Waligurski E."/>
            <person name="Pamer E.G."/>
        </authorList>
    </citation>
    <scope>NUCLEOTIDE SEQUENCE</scope>
    <source>
        <strain evidence="6">DFI.1.149</strain>
    </source>
</reference>
<evidence type="ECO:0000313" key="11">
    <source>
        <dbReference type="Proteomes" id="UP000283426"/>
    </source>
</evidence>
<feature type="binding site" evidence="5">
    <location>
        <position position="266"/>
    </location>
    <ligand>
        <name>substrate</name>
    </ligand>
</feature>
<dbReference type="InterPro" id="IPR012338">
    <property type="entry name" value="Beta-lactam/transpept-like"/>
</dbReference>
<reference evidence="11 12" key="1">
    <citation type="submission" date="2018-08" db="EMBL/GenBank/DDBJ databases">
        <title>A genome reference for cultivated species of the human gut microbiota.</title>
        <authorList>
            <person name="Zou Y."/>
            <person name="Xue W."/>
            <person name="Luo G."/>
        </authorList>
    </citation>
    <scope>NUCLEOTIDE SEQUENCE [LARGE SCALE GENOMIC DNA]</scope>
    <source>
        <strain evidence="9 11">AF14-6AC</strain>
        <strain evidence="8 12">AF16-14</strain>
        <strain evidence="10 13">OF03-11</strain>
    </source>
</reference>
<dbReference type="SUPFAM" id="SSF56601">
    <property type="entry name" value="beta-lactamase/transpeptidase-like"/>
    <property type="match status" value="1"/>
</dbReference>
<dbReference type="GO" id="GO:0004359">
    <property type="term" value="F:glutaminase activity"/>
    <property type="evidence" value="ECO:0007669"/>
    <property type="project" value="UniProtKB-UniRule"/>
</dbReference>
<protein>
    <recommendedName>
        <fullName evidence="2 5">Glutaminase</fullName>
        <ecNumber evidence="2 5">3.5.1.2</ecNumber>
    </recommendedName>
</protein>
<dbReference type="NCBIfam" id="TIGR03814">
    <property type="entry name" value="Gln_ase"/>
    <property type="match status" value="1"/>
</dbReference>
<sequence length="321" mass="34278">MKKTIKITDLEAIVKQAHEKVKNLKGGKNADYIPFLAKIDPNLFGIAVCLPTGEVIEAGDTTYVFGIESISKVHTAVLILKQYGAEAVLKKIGADATGLPFNSIMAILLEKDHPSTPLVNAGAISADSMVKPIGDPNSKWAAIADNMADLCGSELILQDELYKSESATNFNNRSIAWLLKNYNRIYDDPDMSLDLYTRHCSMGVTTKQLAIAGCTIANKGKNPVTGKQVFDESLMPHIISLITAVGFYEHTGDWIYTSGIPAKTGVGGGVMGCLPGVFGIAAFAPPLDDAGNSVKAQAAIKYIARELGVNVFSGDTVEIIK</sequence>
<dbReference type="EMBL" id="QRYW01000020">
    <property type="protein sequence ID" value="RGV26027.1"/>
    <property type="molecule type" value="Genomic_DNA"/>
</dbReference>
<dbReference type="EMBL" id="JAKNDN010000019">
    <property type="protein sequence ID" value="MCG4960334.1"/>
    <property type="molecule type" value="Genomic_DNA"/>
</dbReference>
<keyword evidence="3 5" id="KW-0378">Hydrolase</keyword>